<evidence type="ECO:0000313" key="3">
    <source>
        <dbReference type="Proteomes" id="UP000696573"/>
    </source>
</evidence>
<keyword evidence="1" id="KW-0812">Transmembrane</keyword>
<accession>A0A9N9YQL8</accession>
<name>A0A9N9YQL8_9HYPO</name>
<organism evidence="2 3">
    <name type="scientific">Clonostachys rhizophaga</name>
    <dbReference type="NCBI Taxonomy" id="160324"/>
    <lineage>
        <taxon>Eukaryota</taxon>
        <taxon>Fungi</taxon>
        <taxon>Dikarya</taxon>
        <taxon>Ascomycota</taxon>
        <taxon>Pezizomycotina</taxon>
        <taxon>Sordariomycetes</taxon>
        <taxon>Hypocreomycetidae</taxon>
        <taxon>Hypocreales</taxon>
        <taxon>Bionectriaceae</taxon>
        <taxon>Clonostachys</taxon>
    </lineage>
</organism>
<feature type="transmembrane region" description="Helical" evidence="1">
    <location>
        <begin position="12"/>
        <end position="31"/>
    </location>
</feature>
<dbReference type="OrthoDB" id="5313995at2759"/>
<keyword evidence="1" id="KW-1133">Transmembrane helix</keyword>
<dbReference type="EMBL" id="CABFNQ020000726">
    <property type="protein sequence ID" value="CAH0027072.1"/>
    <property type="molecule type" value="Genomic_DNA"/>
</dbReference>
<protein>
    <submittedName>
        <fullName evidence="2">Uncharacterized protein</fullName>
    </submittedName>
</protein>
<gene>
    <name evidence="2" type="ORF">CRHIZ90672A_00003594</name>
</gene>
<keyword evidence="3" id="KW-1185">Reference proteome</keyword>
<evidence type="ECO:0000313" key="2">
    <source>
        <dbReference type="EMBL" id="CAH0027072.1"/>
    </source>
</evidence>
<dbReference type="AlphaFoldDB" id="A0A9N9YQL8"/>
<evidence type="ECO:0000256" key="1">
    <source>
        <dbReference type="SAM" id="Phobius"/>
    </source>
</evidence>
<keyword evidence="1" id="KW-0472">Membrane</keyword>
<feature type="transmembrane region" description="Helical" evidence="1">
    <location>
        <begin position="56"/>
        <end position="75"/>
    </location>
</feature>
<comment type="caution">
    <text evidence="2">The sequence shown here is derived from an EMBL/GenBank/DDBJ whole genome shotgun (WGS) entry which is preliminary data.</text>
</comment>
<dbReference type="Proteomes" id="UP000696573">
    <property type="component" value="Unassembled WGS sequence"/>
</dbReference>
<sequence length="172" mass="19247">MGSHSAIPRLYRVLFTWIDGAISLLIAYIHFFDVEGATREHFPQLQDLPISTFKPFFFPIGGSMLFASTVQLSLLRYTADIKVWKIVQFGLILQDISMLLSMIEILQSRDQLTSFADVSKTGAFSGLVMAGGRTLAWNDPGRQEKNHKMCLLFNGAHVVGPFVSMDMKKANT</sequence>
<proteinExistence type="predicted"/>
<reference evidence="2" key="1">
    <citation type="submission" date="2021-10" db="EMBL/GenBank/DDBJ databases">
        <authorList>
            <person name="Piombo E."/>
        </authorList>
    </citation>
    <scope>NUCLEOTIDE SEQUENCE</scope>
</reference>